<proteinExistence type="predicted"/>
<sequence length="540" mass="59929">MKVAAESKIVKVAAEKLSAIETPRVLKETPRIVAEAPQKLFHGVQEMNNILRSSIDDKIHVKVFRRNKEEFDFCYLEIELINHFGSARRRNQNFFFRDSRIDPLTQKEDPLQMTLQRVKWFLNLWKTIFFYVALCGLTQMNSNRGIQFALKLVALPVLLKHIYQWVRKEIDKMRPFFELYATLLQRYEQGGKVAAWFATWKPPDAPSGDDGAGPDNKSLGDGGSKQMEVFSEQQITMPAGRSQGSISVPISKISSDAAGSSREPIAERREKLQLSADSVAVVELKQPEGELTGKSYMRSTAVPALSVDAQEAVSAAPTTQVAFSEMLTVTEQGEPSNLTPLSEEEYVPLEQSPTMEPAKANAGTLKPTINALKPNVKGRAAALLLKRLHPFLKFIQKLNQMSPLVKGDAMTKLLLGDENGNSYIADPEKLLQMLQDEAGLFFYDDSANGSLPVKVQVLVLELLQACRDLQNALTKSTAQPGAESISEERPTSTKVTKMVNMKKKMAALVQITGRRVGLKPSTTPSTTPTFFVHQSSSSEV</sequence>
<accession>A0A7S3C0A6</accession>
<feature type="region of interest" description="Disordered" evidence="1">
    <location>
        <begin position="517"/>
        <end position="540"/>
    </location>
</feature>
<name>A0A7S3C0A6_9EUKA</name>
<organism evidence="2">
    <name type="scientific">Haptolina ericina</name>
    <dbReference type="NCBI Taxonomy" id="156174"/>
    <lineage>
        <taxon>Eukaryota</taxon>
        <taxon>Haptista</taxon>
        <taxon>Haptophyta</taxon>
        <taxon>Prymnesiophyceae</taxon>
        <taxon>Prymnesiales</taxon>
        <taxon>Prymnesiaceae</taxon>
        <taxon>Haptolina</taxon>
    </lineage>
</organism>
<feature type="compositionally biased region" description="Low complexity" evidence="1">
    <location>
        <begin position="206"/>
        <end position="215"/>
    </location>
</feature>
<dbReference type="AlphaFoldDB" id="A0A7S3C0A6"/>
<gene>
    <name evidence="2" type="ORF">HERI1096_LOCUS38458</name>
</gene>
<feature type="region of interest" description="Disordered" evidence="1">
    <location>
        <begin position="204"/>
        <end position="224"/>
    </location>
</feature>
<dbReference type="EMBL" id="HBHX01069633">
    <property type="protein sequence ID" value="CAE0150493.1"/>
    <property type="molecule type" value="Transcribed_RNA"/>
</dbReference>
<evidence type="ECO:0000313" key="2">
    <source>
        <dbReference type="EMBL" id="CAE0150493.1"/>
    </source>
</evidence>
<feature type="compositionally biased region" description="Low complexity" evidence="1">
    <location>
        <begin position="520"/>
        <end position="529"/>
    </location>
</feature>
<reference evidence="2" key="1">
    <citation type="submission" date="2021-01" db="EMBL/GenBank/DDBJ databases">
        <authorList>
            <person name="Corre E."/>
            <person name="Pelletier E."/>
            <person name="Niang G."/>
            <person name="Scheremetjew M."/>
            <person name="Finn R."/>
            <person name="Kale V."/>
            <person name="Holt S."/>
            <person name="Cochrane G."/>
            <person name="Meng A."/>
            <person name="Brown T."/>
            <person name="Cohen L."/>
        </authorList>
    </citation>
    <scope>NUCLEOTIDE SEQUENCE</scope>
    <source>
        <strain evidence="2">CCMP281</strain>
    </source>
</reference>
<protein>
    <submittedName>
        <fullName evidence="2">Uncharacterized protein</fullName>
    </submittedName>
</protein>
<evidence type="ECO:0000256" key="1">
    <source>
        <dbReference type="SAM" id="MobiDB-lite"/>
    </source>
</evidence>